<protein>
    <recommendedName>
        <fullName evidence="11">Murein endopeptidase K</fullName>
    </recommendedName>
</protein>
<dbReference type="SUPFAM" id="SSF55166">
    <property type="entry name" value="Hedgehog/DD-peptidase"/>
    <property type="match status" value="1"/>
</dbReference>
<dbReference type="PANTHER" id="PTHR37425">
    <property type="match status" value="1"/>
</dbReference>
<dbReference type="GO" id="GO:0006508">
    <property type="term" value="P:proteolysis"/>
    <property type="evidence" value="ECO:0007669"/>
    <property type="project" value="UniProtKB-KW"/>
</dbReference>
<dbReference type="GO" id="GO:0046872">
    <property type="term" value="F:metal ion binding"/>
    <property type="evidence" value="ECO:0007669"/>
    <property type="project" value="UniProtKB-KW"/>
</dbReference>
<evidence type="ECO:0000256" key="11">
    <source>
        <dbReference type="ARBA" id="ARBA00093666"/>
    </source>
</evidence>
<keyword evidence="6" id="KW-0378">Hydrolase</keyword>
<dbReference type="AlphaFoldDB" id="A0A832EIT6"/>
<evidence type="ECO:0000256" key="10">
    <source>
        <dbReference type="ARBA" id="ARBA00093448"/>
    </source>
</evidence>
<evidence type="ECO:0000256" key="5">
    <source>
        <dbReference type="ARBA" id="ARBA00022729"/>
    </source>
</evidence>
<keyword evidence="3" id="KW-0645">Protease</keyword>
<comment type="cofactor">
    <cofactor evidence="1">
        <name>Zn(2+)</name>
        <dbReference type="ChEBI" id="CHEBI:29105"/>
    </cofactor>
</comment>
<sequence length="182" mass="20421">MTRREFLKGIVGAGFGSGIALFAGNDALAAPYARVCSGILSFYNLHTDEALTVRYIGRNGRFDPRALRRLDYLFRCHFTNTMRPVDRHLYILLDAVRQRLRASGRPYLLVSGYRSPVYNEYLRQQGLSVAEKSYHMKAMAADVYIEGVSLDALRNAAAAFKAGGVGSYSDFIHLDVGPVRYW</sequence>
<comment type="similarity">
    <text evidence="10">Belongs to the peptidase M15 family.</text>
</comment>
<evidence type="ECO:0000256" key="3">
    <source>
        <dbReference type="ARBA" id="ARBA00022670"/>
    </source>
</evidence>
<dbReference type="PANTHER" id="PTHR37425:SF1">
    <property type="entry name" value="OUTER MEMBRANE PROTEIN"/>
    <property type="match status" value="1"/>
</dbReference>
<evidence type="ECO:0000256" key="4">
    <source>
        <dbReference type="ARBA" id="ARBA00022723"/>
    </source>
</evidence>
<proteinExistence type="inferred from homology"/>
<dbReference type="Pfam" id="PF05951">
    <property type="entry name" value="Peptidase_M15_2"/>
    <property type="match status" value="1"/>
</dbReference>
<evidence type="ECO:0000256" key="7">
    <source>
        <dbReference type="ARBA" id="ARBA00022833"/>
    </source>
</evidence>
<organism evidence="12">
    <name type="scientific">Desulfacinum infernum</name>
    <dbReference type="NCBI Taxonomy" id="35837"/>
    <lineage>
        <taxon>Bacteria</taxon>
        <taxon>Pseudomonadati</taxon>
        <taxon>Thermodesulfobacteriota</taxon>
        <taxon>Syntrophobacteria</taxon>
        <taxon>Syntrophobacterales</taxon>
        <taxon>Syntrophobacteraceae</taxon>
        <taxon>Desulfacinum</taxon>
    </lineage>
</organism>
<evidence type="ECO:0000256" key="8">
    <source>
        <dbReference type="ARBA" id="ARBA00023049"/>
    </source>
</evidence>
<keyword evidence="9" id="KW-0961">Cell wall biogenesis/degradation</keyword>
<keyword evidence="8" id="KW-0482">Metalloprotease</keyword>
<comment type="pathway">
    <text evidence="2">Cell wall biogenesis; cell wall polysaccharide biosynthesis.</text>
</comment>
<comment type="caution">
    <text evidence="12">The sequence shown here is derived from an EMBL/GenBank/DDBJ whole genome shotgun (WGS) entry which is preliminary data.</text>
</comment>
<evidence type="ECO:0000313" key="12">
    <source>
        <dbReference type="EMBL" id="HFK96774.1"/>
    </source>
</evidence>
<reference evidence="12" key="1">
    <citation type="journal article" date="2020" name="mSystems">
        <title>Genome- and Community-Level Interaction Insights into Carbon Utilization and Element Cycling Functions of Hydrothermarchaeota in Hydrothermal Sediment.</title>
        <authorList>
            <person name="Zhou Z."/>
            <person name="Liu Y."/>
            <person name="Xu W."/>
            <person name="Pan J."/>
            <person name="Luo Z.H."/>
            <person name="Li M."/>
        </authorList>
    </citation>
    <scope>NUCLEOTIDE SEQUENCE [LARGE SCALE GENOMIC DNA]</scope>
    <source>
        <strain evidence="12">SpSt-456</strain>
    </source>
</reference>
<dbReference type="InterPro" id="IPR010275">
    <property type="entry name" value="MepK"/>
</dbReference>
<keyword evidence="7" id="KW-0862">Zinc</keyword>
<evidence type="ECO:0000256" key="1">
    <source>
        <dbReference type="ARBA" id="ARBA00001947"/>
    </source>
</evidence>
<dbReference type="Gene3D" id="3.30.1380.10">
    <property type="match status" value="1"/>
</dbReference>
<evidence type="ECO:0000256" key="2">
    <source>
        <dbReference type="ARBA" id="ARBA00004776"/>
    </source>
</evidence>
<keyword evidence="4" id="KW-0479">Metal-binding</keyword>
<accession>A0A832EIT6</accession>
<dbReference type="GO" id="GO:0071555">
    <property type="term" value="P:cell wall organization"/>
    <property type="evidence" value="ECO:0007669"/>
    <property type="project" value="UniProtKB-KW"/>
</dbReference>
<keyword evidence="5" id="KW-0732">Signal</keyword>
<gene>
    <name evidence="12" type="ORF">ENS06_05555</name>
</gene>
<dbReference type="InterPro" id="IPR009045">
    <property type="entry name" value="Zn_M74/Hedgehog-like"/>
</dbReference>
<dbReference type="GO" id="GO:0008237">
    <property type="term" value="F:metallopeptidase activity"/>
    <property type="evidence" value="ECO:0007669"/>
    <property type="project" value="UniProtKB-KW"/>
</dbReference>
<dbReference type="EMBL" id="DSTK01000016">
    <property type="protein sequence ID" value="HFK96774.1"/>
    <property type="molecule type" value="Genomic_DNA"/>
</dbReference>
<name>A0A832EIT6_9BACT</name>
<evidence type="ECO:0000256" key="9">
    <source>
        <dbReference type="ARBA" id="ARBA00023316"/>
    </source>
</evidence>
<evidence type="ECO:0000256" key="6">
    <source>
        <dbReference type="ARBA" id="ARBA00022801"/>
    </source>
</evidence>